<proteinExistence type="predicted"/>
<gene>
    <name evidence="2" type="ORF">LMG3458_00348</name>
</gene>
<dbReference type="Proteomes" id="UP000494111">
    <property type="component" value="Unassembled WGS sequence"/>
</dbReference>
<dbReference type="AlphaFoldDB" id="A0A6S6Z9C0"/>
<evidence type="ECO:0000313" key="2">
    <source>
        <dbReference type="EMBL" id="CAB3656496.1"/>
    </source>
</evidence>
<organism evidence="2 3">
    <name type="scientific">Achromobacter deleyi</name>
    <dbReference type="NCBI Taxonomy" id="1353891"/>
    <lineage>
        <taxon>Bacteria</taxon>
        <taxon>Pseudomonadati</taxon>
        <taxon>Pseudomonadota</taxon>
        <taxon>Betaproteobacteria</taxon>
        <taxon>Burkholderiales</taxon>
        <taxon>Alcaligenaceae</taxon>
        <taxon>Achromobacter</taxon>
    </lineage>
</organism>
<protein>
    <recommendedName>
        <fullName evidence="1">TadE-like domain-containing protein</fullName>
    </recommendedName>
</protein>
<dbReference type="InterPro" id="IPR012495">
    <property type="entry name" value="TadE-like_dom"/>
</dbReference>
<feature type="domain" description="TadE-like" evidence="1">
    <location>
        <begin position="26"/>
        <end position="68"/>
    </location>
</feature>
<dbReference type="Pfam" id="PF07811">
    <property type="entry name" value="TadE"/>
    <property type="match status" value="1"/>
</dbReference>
<evidence type="ECO:0000313" key="3">
    <source>
        <dbReference type="Proteomes" id="UP000494111"/>
    </source>
</evidence>
<accession>A0A6S6Z9C0</accession>
<reference evidence="2 3" key="1">
    <citation type="submission" date="2020-04" db="EMBL/GenBank/DDBJ databases">
        <authorList>
            <person name="De Canck E."/>
        </authorList>
    </citation>
    <scope>NUCLEOTIDE SEQUENCE [LARGE SCALE GENOMIC DNA]</scope>
    <source>
        <strain evidence="2 3">LMG 3458</strain>
    </source>
</reference>
<sequence>MPAPHWPAMTAFFLARPGAARPRQCGAAAIEFAVAAMAVLLAGLLTVEAARWHGVRQIAHLALMEGARAGATSHGDPARIRSAFLQALLPLHADAQGQVGARQNQSRQLERLAALMGSTPWRIEVLQPDAQAFRDHARPGLDTTAPRGLRAIDHNYQDLQQARRPLPEPRDIFRANTLKLRLTYLYQPMLPPLRALLAALSEADGSYASAARARGLAPIGMELEMEMQSHPVDWAAGKAYPAGMVAGACRSLRCP</sequence>
<evidence type="ECO:0000259" key="1">
    <source>
        <dbReference type="Pfam" id="PF07811"/>
    </source>
</evidence>
<dbReference type="EMBL" id="CADIJO010000001">
    <property type="protein sequence ID" value="CAB3656496.1"/>
    <property type="molecule type" value="Genomic_DNA"/>
</dbReference>
<name>A0A6S6Z9C0_9BURK</name>